<dbReference type="CDD" id="cd03784">
    <property type="entry name" value="GT1_Gtf-like"/>
    <property type="match status" value="1"/>
</dbReference>
<evidence type="ECO:0000313" key="4">
    <source>
        <dbReference type="Proteomes" id="UP000193689"/>
    </source>
</evidence>
<dbReference type="InParanoid" id="A0A1Y2E9W6"/>
<dbReference type="InterPro" id="IPR010610">
    <property type="entry name" value="EryCIII-like_C"/>
</dbReference>
<evidence type="ECO:0000256" key="1">
    <source>
        <dbReference type="ARBA" id="ARBA00022679"/>
    </source>
</evidence>
<dbReference type="Proteomes" id="UP000193689">
    <property type="component" value="Unassembled WGS sequence"/>
</dbReference>
<accession>A0A1Y2E9W6</accession>
<protein>
    <recommendedName>
        <fullName evidence="2">Erythromycin biosynthesis protein CIII-like C-terminal domain-containing protein</fullName>
    </recommendedName>
</protein>
<dbReference type="InterPro" id="IPR002213">
    <property type="entry name" value="UDP_glucos_trans"/>
</dbReference>
<sequence>MGDMTPIARPCPFVLIVSHSLSGHLHPMIRISAGLSHRNWPVSFLGPTAHRSRIESTGAQFFPLTGKADLDDKRYYEDPPTAEYNSLHWVERGKIDLRIQLLESLPDQWADFKRVLRTLHERDPARRVLVISEAFFMGVLPMKYGASLGEDIEVPKTICISVTVPVLRSVDLPPFAWPLPFDQSPAGRERNARMWEKWTERARPFTELLDSQLFACSASRGVGEPFLAGANYRCHDAILQLGVPGFEYPRSDFPANFKFAGLVQGVPNKSTTTTDPDFEWWSELKANSELAVGHPKQKKVVVVAQGTVEINPNDLIIPTIKALADREDVLVVAILGWKDAKLSDFVKVPSNARIADYLSYDAVLEHADVWAHNAGFGAVNHGIAHGVPMVVAGEGMDKTENSRRVAWSGIGVDLGSAKPSIDDVRRGIESVLQDERYSLRVEVLKKQSQEINCFDVVDEELLKFIEP</sequence>
<dbReference type="GO" id="GO:0008194">
    <property type="term" value="F:UDP-glycosyltransferase activity"/>
    <property type="evidence" value="ECO:0007669"/>
    <property type="project" value="InterPro"/>
</dbReference>
<dbReference type="GeneID" id="63779611"/>
<dbReference type="PANTHER" id="PTHR21015:SF22">
    <property type="entry name" value="GLYCOSYLTRANSFERASE"/>
    <property type="match status" value="1"/>
</dbReference>
<dbReference type="STRING" id="1141098.A0A1Y2E9W6"/>
<keyword evidence="4" id="KW-1185">Reference proteome</keyword>
<keyword evidence="1" id="KW-0808">Transferase</keyword>
<dbReference type="RefSeq" id="XP_040718474.1">
    <property type="nucleotide sequence ID" value="XM_040863399.1"/>
</dbReference>
<dbReference type="Gene3D" id="3.40.50.2000">
    <property type="entry name" value="Glycogen Phosphorylase B"/>
    <property type="match status" value="2"/>
</dbReference>
<organism evidence="3 4">
    <name type="scientific">Pseudomassariella vexata</name>
    <dbReference type="NCBI Taxonomy" id="1141098"/>
    <lineage>
        <taxon>Eukaryota</taxon>
        <taxon>Fungi</taxon>
        <taxon>Dikarya</taxon>
        <taxon>Ascomycota</taxon>
        <taxon>Pezizomycotina</taxon>
        <taxon>Sordariomycetes</taxon>
        <taxon>Xylariomycetidae</taxon>
        <taxon>Amphisphaeriales</taxon>
        <taxon>Pseudomassariaceae</taxon>
        <taxon>Pseudomassariella</taxon>
    </lineage>
</organism>
<comment type="caution">
    <text evidence="3">The sequence shown here is derived from an EMBL/GenBank/DDBJ whole genome shotgun (WGS) entry which is preliminary data.</text>
</comment>
<dbReference type="PANTHER" id="PTHR21015">
    <property type="entry name" value="UDP-N-ACETYLGLUCOSAMINE--N-ACETYLMURAMYL-(PENTAPEPTIDE) PYROPHOSPHORYL-UNDECAPRENOL N-ACETYLGLUCOSAMINE TRANSFERASE 1"/>
    <property type="match status" value="1"/>
</dbReference>
<evidence type="ECO:0000313" key="3">
    <source>
        <dbReference type="EMBL" id="ORY68187.1"/>
    </source>
</evidence>
<evidence type="ECO:0000259" key="2">
    <source>
        <dbReference type="Pfam" id="PF06722"/>
    </source>
</evidence>
<name>A0A1Y2E9W6_9PEZI</name>
<dbReference type="SUPFAM" id="SSF53756">
    <property type="entry name" value="UDP-Glycosyltransferase/glycogen phosphorylase"/>
    <property type="match status" value="1"/>
</dbReference>
<dbReference type="EMBL" id="MCFJ01000003">
    <property type="protein sequence ID" value="ORY68187.1"/>
    <property type="molecule type" value="Genomic_DNA"/>
</dbReference>
<feature type="domain" description="Erythromycin biosynthesis protein CIII-like C-terminal" evidence="2">
    <location>
        <begin position="335"/>
        <end position="439"/>
    </location>
</feature>
<dbReference type="Pfam" id="PF06722">
    <property type="entry name" value="EryCIII-like_C"/>
    <property type="match status" value="1"/>
</dbReference>
<dbReference type="OrthoDB" id="5835829at2759"/>
<dbReference type="AlphaFoldDB" id="A0A1Y2E9W6"/>
<gene>
    <name evidence="3" type="ORF">BCR38DRAFT_481673</name>
</gene>
<reference evidence="3 4" key="1">
    <citation type="submission" date="2016-07" db="EMBL/GenBank/DDBJ databases">
        <title>Pervasive Adenine N6-methylation of Active Genes in Fungi.</title>
        <authorList>
            <consortium name="DOE Joint Genome Institute"/>
            <person name="Mondo S.J."/>
            <person name="Dannebaum R.O."/>
            <person name="Kuo R.C."/>
            <person name="Labutti K."/>
            <person name="Haridas S."/>
            <person name="Kuo A."/>
            <person name="Salamov A."/>
            <person name="Ahrendt S.R."/>
            <person name="Lipzen A."/>
            <person name="Sullivan W."/>
            <person name="Andreopoulos W.B."/>
            <person name="Clum A."/>
            <person name="Lindquist E."/>
            <person name="Daum C."/>
            <person name="Ramamoorthy G.K."/>
            <person name="Gryganskyi A."/>
            <person name="Culley D."/>
            <person name="Magnuson J.K."/>
            <person name="James T.Y."/>
            <person name="O'Malley M.A."/>
            <person name="Stajich J.E."/>
            <person name="Spatafora J.W."/>
            <person name="Visel A."/>
            <person name="Grigoriev I.V."/>
        </authorList>
    </citation>
    <scope>NUCLEOTIDE SEQUENCE [LARGE SCALE GENOMIC DNA]</scope>
    <source>
        <strain evidence="3 4">CBS 129021</strain>
    </source>
</reference>
<dbReference type="GO" id="GO:0016758">
    <property type="term" value="F:hexosyltransferase activity"/>
    <property type="evidence" value="ECO:0007669"/>
    <property type="project" value="UniProtKB-ARBA"/>
</dbReference>
<proteinExistence type="predicted"/>